<keyword evidence="2" id="KW-1003">Cell membrane</keyword>
<keyword evidence="3 7" id="KW-0812">Transmembrane</keyword>
<feature type="transmembrane region" description="Helical" evidence="7">
    <location>
        <begin position="140"/>
        <end position="159"/>
    </location>
</feature>
<dbReference type="EMBL" id="FOFR01000002">
    <property type="protein sequence ID" value="SEQ24146.1"/>
    <property type="molecule type" value="Genomic_DNA"/>
</dbReference>
<dbReference type="GO" id="GO:0022857">
    <property type="term" value="F:transmembrane transporter activity"/>
    <property type="evidence" value="ECO:0007669"/>
    <property type="project" value="InterPro"/>
</dbReference>
<dbReference type="Pfam" id="PF07690">
    <property type="entry name" value="MFS_1"/>
    <property type="match status" value="1"/>
</dbReference>
<feature type="region of interest" description="Disordered" evidence="6">
    <location>
        <begin position="1"/>
        <end position="67"/>
    </location>
</feature>
<evidence type="ECO:0000313" key="8">
    <source>
        <dbReference type="EMBL" id="SEQ24146.1"/>
    </source>
</evidence>
<feature type="transmembrane region" description="Helical" evidence="7">
    <location>
        <begin position="107"/>
        <end position="128"/>
    </location>
</feature>
<keyword evidence="5 7" id="KW-0472">Membrane</keyword>
<comment type="subcellular location">
    <subcellularLocation>
        <location evidence="1">Cell membrane</location>
        <topology evidence="1">Multi-pass membrane protein</topology>
    </subcellularLocation>
</comment>
<dbReference type="STRING" id="402600.SAMN05216188_102518"/>
<dbReference type="Proteomes" id="UP000199352">
    <property type="component" value="Unassembled WGS sequence"/>
</dbReference>
<feature type="transmembrane region" description="Helical" evidence="7">
    <location>
        <begin position="307"/>
        <end position="333"/>
    </location>
</feature>
<dbReference type="RefSeq" id="WP_245777626.1">
    <property type="nucleotide sequence ID" value="NZ_FOFR01000002.1"/>
</dbReference>
<name>A0A1H9EEG4_9PSEU</name>
<feature type="transmembrane region" description="Helical" evidence="7">
    <location>
        <begin position="377"/>
        <end position="395"/>
    </location>
</feature>
<dbReference type="PANTHER" id="PTHR23513:SF18">
    <property type="entry name" value="INTEGRAL MEMBRANE PROTEIN"/>
    <property type="match status" value="1"/>
</dbReference>
<keyword evidence="4 7" id="KW-1133">Transmembrane helix</keyword>
<dbReference type="InterPro" id="IPR011701">
    <property type="entry name" value="MFS"/>
</dbReference>
<feature type="compositionally biased region" description="Basic and acidic residues" evidence="6">
    <location>
        <begin position="1"/>
        <end position="30"/>
    </location>
</feature>
<evidence type="ECO:0000256" key="1">
    <source>
        <dbReference type="ARBA" id="ARBA00004651"/>
    </source>
</evidence>
<evidence type="ECO:0000313" key="9">
    <source>
        <dbReference type="Proteomes" id="UP000199352"/>
    </source>
</evidence>
<feature type="transmembrane region" description="Helical" evidence="7">
    <location>
        <begin position="401"/>
        <end position="423"/>
    </location>
</feature>
<reference evidence="9" key="1">
    <citation type="submission" date="2016-10" db="EMBL/GenBank/DDBJ databases">
        <authorList>
            <person name="Varghese N."/>
            <person name="Submissions S."/>
        </authorList>
    </citation>
    <scope>NUCLEOTIDE SEQUENCE [LARGE SCALE GENOMIC DNA]</scope>
    <source>
        <strain evidence="9">CGMCC 4.3525</strain>
    </source>
</reference>
<feature type="transmembrane region" description="Helical" evidence="7">
    <location>
        <begin position="237"/>
        <end position="257"/>
    </location>
</feature>
<feature type="transmembrane region" description="Helical" evidence="7">
    <location>
        <begin position="345"/>
        <end position="365"/>
    </location>
</feature>
<evidence type="ECO:0000256" key="6">
    <source>
        <dbReference type="SAM" id="MobiDB-lite"/>
    </source>
</evidence>
<evidence type="ECO:0000256" key="7">
    <source>
        <dbReference type="SAM" id="Phobius"/>
    </source>
</evidence>
<evidence type="ECO:0000256" key="5">
    <source>
        <dbReference type="ARBA" id="ARBA00023136"/>
    </source>
</evidence>
<dbReference type="InterPro" id="IPR036259">
    <property type="entry name" value="MFS_trans_sf"/>
</dbReference>
<gene>
    <name evidence="8" type="ORF">SAMN05216188_102518</name>
</gene>
<protein>
    <submittedName>
        <fullName evidence="8">Predicted arabinose efflux permease, MFS family</fullName>
    </submittedName>
</protein>
<proteinExistence type="predicted"/>
<accession>A0A1H9EEG4</accession>
<dbReference type="AlphaFoldDB" id="A0A1H9EEG4"/>
<dbReference type="Gene3D" id="1.20.1250.20">
    <property type="entry name" value="MFS general substrate transporter like domains"/>
    <property type="match status" value="1"/>
</dbReference>
<dbReference type="PANTHER" id="PTHR23513">
    <property type="entry name" value="INTEGRAL MEMBRANE EFFLUX PROTEIN-RELATED"/>
    <property type="match status" value="1"/>
</dbReference>
<sequence>MTGDRGWSDEQPPKRYPWQDDEYRPRERRGASSGHGFEPPPRRPQDTRPLPDPGQHTTPTPKPPKKLTVTRVAWFRGKQLSQQAVAAFRRAAHADGAKKSGMSSVTYAVMMNYAADAAMAVALANTLFFSAASAESKTKVALYLLITVAPFALIAPVIGPLLDRIQRGRRLALAASCVLRIGLSVVMALNFDNWLLYPAALGSMVLSKSFTVLKSAITPRVLPPEITLSKTNARMTVFGLAAGAVFGAVAAGCANVFGSPGALWFTAVLSLVNAWFCMRIPSWVEVTEGEVPATLRPRPAKQRMSRHIVVALWGNGSIRVLTGFLTLFAAFVVREQTEGDAVRQLLLLGVIAGAAGVGSFLGNAIGARQHFGKPDEVVLACVGTALAATIVAAALPGLVTAAVVGLLGATASSLAKISLDAVIQDDLPDASRASAFGRSETVLQLAWVFGGALGVLLPPTFRIGFLVVSVLLALGLAQTWLYRNGTSLHRLVRRPAPATP</sequence>
<feature type="transmembrane region" description="Helical" evidence="7">
    <location>
        <begin position="463"/>
        <end position="482"/>
    </location>
</feature>
<dbReference type="GO" id="GO:0005886">
    <property type="term" value="C:plasma membrane"/>
    <property type="evidence" value="ECO:0007669"/>
    <property type="project" value="UniProtKB-SubCell"/>
</dbReference>
<organism evidence="8 9">
    <name type="scientific">Lentzea xinjiangensis</name>
    <dbReference type="NCBI Taxonomy" id="402600"/>
    <lineage>
        <taxon>Bacteria</taxon>
        <taxon>Bacillati</taxon>
        <taxon>Actinomycetota</taxon>
        <taxon>Actinomycetes</taxon>
        <taxon>Pseudonocardiales</taxon>
        <taxon>Pseudonocardiaceae</taxon>
        <taxon>Lentzea</taxon>
    </lineage>
</organism>
<dbReference type="SUPFAM" id="SSF103473">
    <property type="entry name" value="MFS general substrate transporter"/>
    <property type="match status" value="1"/>
</dbReference>
<evidence type="ECO:0000256" key="2">
    <source>
        <dbReference type="ARBA" id="ARBA00022475"/>
    </source>
</evidence>
<keyword evidence="9" id="KW-1185">Reference proteome</keyword>
<evidence type="ECO:0000256" key="4">
    <source>
        <dbReference type="ARBA" id="ARBA00022989"/>
    </source>
</evidence>
<evidence type="ECO:0000256" key="3">
    <source>
        <dbReference type="ARBA" id="ARBA00022692"/>
    </source>
</evidence>